<dbReference type="PANTHER" id="PTHR24198">
    <property type="entry name" value="ANKYRIN REPEAT AND PROTEIN KINASE DOMAIN-CONTAINING PROTEIN"/>
    <property type="match status" value="1"/>
</dbReference>
<dbReference type="AlphaFoldDB" id="A0A443RY16"/>
<keyword evidence="4" id="KW-0677">Repeat</keyword>
<dbReference type="OrthoDB" id="6432383at2759"/>
<evidence type="ECO:0000256" key="7">
    <source>
        <dbReference type="ARBA" id="ARBA00023136"/>
    </source>
</evidence>
<keyword evidence="7" id="KW-0472">Membrane</keyword>
<dbReference type="GO" id="GO:0044218">
    <property type="term" value="C:other organism cell membrane"/>
    <property type="evidence" value="ECO:0007669"/>
    <property type="project" value="UniProtKB-KW"/>
</dbReference>
<evidence type="ECO:0000256" key="10">
    <source>
        <dbReference type="ARBA" id="ARBA00049715"/>
    </source>
</evidence>
<dbReference type="EMBL" id="NCKV01018839">
    <property type="protein sequence ID" value="RWS20257.1"/>
    <property type="molecule type" value="Genomic_DNA"/>
</dbReference>
<keyword evidence="3" id="KW-1052">Target cell membrane</keyword>
<name>A0A443RY16_9ACAR</name>
<comment type="similarity">
    <text evidence="9">Belongs to the cationic peptide 01 (latrotoxin) family. 03 (alpha-latrotoxin) subfamily.</text>
</comment>
<feature type="repeat" description="ANK" evidence="12">
    <location>
        <begin position="1"/>
        <end position="33"/>
    </location>
</feature>
<keyword evidence="5" id="KW-0800">Toxin</keyword>
<evidence type="ECO:0000256" key="2">
    <source>
        <dbReference type="ARBA" id="ARBA00022483"/>
    </source>
</evidence>
<sequence length="343" mass="38004">MKETALHNAARNGNLFAVSKLLEKDASLNFIPNAFNNLAIHIATAYGHTNIINEIQQRLIPTFDVNVKGYNSQTPLHVAILNMKYSVVELLIDLNADCNITDANGNTALHAACKLYNSCCSMKSMKTNDCQTASNHGIKIKEIQESLFITHHNKCYNLALIFFLIKNGNANINAINNDGKSPLSLVGKASKVSILMKSLSYEKLQRFRANEKLGFDVNDKSNNANSMDTGDIQSARSQDMCVENLVLTISEINKGQNDVPIATTNTSEKCGCTISNLKDKVQKLENEMAKLIQEIETLKMHQKGETTKPNKDNHSCEMCNNSSSYSLLCGHKLCDQCYEDNNC</sequence>
<evidence type="ECO:0000256" key="11">
    <source>
        <dbReference type="ARBA" id="ARBA00049811"/>
    </source>
</evidence>
<feature type="coiled-coil region" evidence="13">
    <location>
        <begin position="267"/>
        <end position="301"/>
    </location>
</feature>
<dbReference type="Proteomes" id="UP000288716">
    <property type="component" value="Unassembled WGS sequence"/>
</dbReference>
<dbReference type="InterPro" id="IPR036770">
    <property type="entry name" value="Ankyrin_rpt-contain_sf"/>
</dbReference>
<dbReference type="GO" id="GO:0005737">
    <property type="term" value="C:cytoplasm"/>
    <property type="evidence" value="ECO:0007669"/>
    <property type="project" value="TreeGrafter"/>
</dbReference>
<keyword evidence="5" id="KW-0638">Presynaptic neurotoxin</keyword>
<feature type="non-terminal residue" evidence="14">
    <location>
        <position position="343"/>
    </location>
</feature>
<evidence type="ECO:0000256" key="4">
    <source>
        <dbReference type="ARBA" id="ARBA00022737"/>
    </source>
</evidence>
<dbReference type="Gene3D" id="1.25.40.20">
    <property type="entry name" value="Ankyrin repeat-containing domain"/>
    <property type="match status" value="1"/>
</dbReference>
<comment type="subcellular location">
    <subcellularLocation>
        <location evidence="1">Target cell membrane</location>
    </subcellularLocation>
</comment>
<dbReference type="SMART" id="SM00248">
    <property type="entry name" value="ANK"/>
    <property type="match status" value="4"/>
</dbReference>
<dbReference type="SUPFAM" id="SSF48403">
    <property type="entry name" value="Ankyrin repeat"/>
    <property type="match status" value="1"/>
</dbReference>
<dbReference type="Pfam" id="PF12796">
    <property type="entry name" value="Ank_2"/>
    <property type="match status" value="1"/>
</dbReference>
<evidence type="ECO:0000256" key="8">
    <source>
        <dbReference type="ARBA" id="ARBA00023298"/>
    </source>
</evidence>
<keyword evidence="6 12" id="KW-0040">ANK repeat</keyword>
<evidence type="ECO:0000256" key="9">
    <source>
        <dbReference type="ARBA" id="ARBA00049657"/>
    </source>
</evidence>
<dbReference type="GO" id="GO:0044231">
    <property type="term" value="C:host cell presynaptic membrane"/>
    <property type="evidence" value="ECO:0007669"/>
    <property type="project" value="UniProtKB-KW"/>
</dbReference>
<organism evidence="14 15">
    <name type="scientific">Leptotrombidium deliense</name>
    <dbReference type="NCBI Taxonomy" id="299467"/>
    <lineage>
        <taxon>Eukaryota</taxon>
        <taxon>Metazoa</taxon>
        <taxon>Ecdysozoa</taxon>
        <taxon>Arthropoda</taxon>
        <taxon>Chelicerata</taxon>
        <taxon>Arachnida</taxon>
        <taxon>Acari</taxon>
        <taxon>Acariformes</taxon>
        <taxon>Trombidiformes</taxon>
        <taxon>Prostigmata</taxon>
        <taxon>Anystina</taxon>
        <taxon>Parasitengona</taxon>
        <taxon>Trombiculoidea</taxon>
        <taxon>Trombiculidae</taxon>
        <taxon>Leptotrombidium</taxon>
    </lineage>
</organism>
<dbReference type="PANTHER" id="PTHR24198:SF165">
    <property type="entry name" value="ANKYRIN REPEAT-CONTAINING PROTEIN-RELATED"/>
    <property type="match status" value="1"/>
</dbReference>
<evidence type="ECO:0000256" key="12">
    <source>
        <dbReference type="PROSITE-ProRule" id="PRU00023"/>
    </source>
</evidence>
<reference evidence="14 15" key="1">
    <citation type="journal article" date="2018" name="Gigascience">
        <title>Genomes of trombidid mites reveal novel predicted allergens and laterally-transferred genes associated with secondary metabolism.</title>
        <authorList>
            <person name="Dong X."/>
            <person name="Chaisiri K."/>
            <person name="Xia D."/>
            <person name="Armstrong S.D."/>
            <person name="Fang Y."/>
            <person name="Donnelly M.J."/>
            <person name="Kadowaki T."/>
            <person name="McGarry J.W."/>
            <person name="Darby A.C."/>
            <person name="Makepeace B.L."/>
        </authorList>
    </citation>
    <scope>NUCLEOTIDE SEQUENCE [LARGE SCALE GENOMIC DNA]</scope>
    <source>
        <strain evidence="14">UoL-UT</strain>
    </source>
</reference>
<gene>
    <name evidence="14" type="ORF">B4U80_12121</name>
</gene>
<dbReference type="PROSITE" id="PS50088">
    <property type="entry name" value="ANK_REPEAT"/>
    <property type="match status" value="2"/>
</dbReference>
<evidence type="ECO:0000256" key="13">
    <source>
        <dbReference type="SAM" id="Coils"/>
    </source>
</evidence>
<dbReference type="InterPro" id="IPR002110">
    <property type="entry name" value="Ankyrin_rpt"/>
</dbReference>
<keyword evidence="8" id="KW-1053">Target membrane</keyword>
<keyword evidence="5" id="KW-0528">Neurotoxin</keyword>
<evidence type="ECO:0000256" key="3">
    <source>
        <dbReference type="ARBA" id="ARBA00022537"/>
    </source>
</evidence>
<evidence type="ECO:0000313" key="14">
    <source>
        <dbReference type="EMBL" id="RWS20257.1"/>
    </source>
</evidence>
<accession>A0A443RY16</accession>
<comment type="caution">
    <text evidence="14">The sequence shown here is derived from an EMBL/GenBank/DDBJ whole genome shotgun (WGS) entry which is preliminary data.</text>
</comment>
<protein>
    <recommendedName>
        <fullName evidence="11">Alpha-latrotoxin</fullName>
    </recommendedName>
</protein>
<evidence type="ECO:0000313" key="15">
    <source>
        <dbReference type="Proteomes" id="UP000288716"/>
    </source>
</evidence>
<evidence type="ECO:0000256" key="6">
    <source>
        <dbReference type="ARBA" id="ARBA00023043"/>
    </source>
</evidence>
<dbReference type="PROSITE" id="PS50297">
    <property type="entry name" value="ANK_REP_REGION"/>
    <property type="match status" value="2"/>
</dbReference>
<comment type="subunit">
    <text evidence="10">Homotetramer in membranes.</text>
</comment>
<evidence type="ECO:0000256" key="1">
    <source>
        <dbReference type="ARBA" id="ARBA00004175"/>
    </source>
</evidence>
<keyword evidence="15" id="KW-1185">Reference proteome</keyword>
<dbReference type="VEuPathDB" id="VectorBase:LDEU011783"/>
<keyword evidence="13" id="KW-0175">Coiled coil</keyword>
<dbReference type="GO" id="GO:0006887">
    <property type="term" value="P:exocytosis"/>
    <property type="evidence" value="ECO:0007669"/>
    <property type="project" value="UniProtKB-KW"/>
</dbReference>
<dbReference type="Pfam" id="PF13857">
    <property type="entry name" value="Ank_5"/>
    <property type="match status" value="1"/>
</dbReference>
<dbReference type="STRING" id="299467.A0A443RY16"/>
<feature type="repeat" description="ANK" evidence="12">
    <location>
        <begin position="71"/>
        <end position="103"/>
    </location>
</feature>
<evidence type="ECO:0000256" key="5">
    <source>
        <dbReference type="ARBA" id="ARBA00023028"/>
    </source>
</evidence>
<proteinExistence type="inferred from homology"/>
<keyword evidence="2" id="KW-0268">Exocytosis</keyword>